<evidence type="ECO:0000313" key="6">
    <source>
        <dbReference type="EMBL" id="TQL41933.1"/>
    </source>
</evidence>
<evidence type="ECO:0000256" key="1">
    <source>
        <dbReference type="PIRSR" id="PIRSR001220-1"/>
    </source>
</evidence>
<evidence type="ECO:0000259" key="5">
    <source>
        <dbReference type="Pfam" id="PF17763"/>
    </source>
</evidence>
<feature type="domain" description="L-asparaginase N-terminal" evidence="4">
    <location>
        <begin position="6"/>
        <end position="184"/>
    </location>
</feature>
<dbReference type="PROSITE" id="PS51732">
    <property type="entry name" value="ASN_GLN_ASE_3"/>
    <property type="match status" value="1"/>
</dbReference>
<organism evidence="6 7">
    <name type="scientific">Homoserinimonas aerilata</name>
    <dbReference type="NCBI Taxonomy" id="1162970"/>
    <lineage>
        <taxon>Bacteria</taxon>
        <taxon>Bacillati</taxon>
        <taxon>Actinomycetota</taxon>
        <taxon>Actinomycetes</taxon>
        <taxon>Micrococcales</taxon>
        <taxon>Microbacteriaceae</taxon>
        <taxon>Homoserinimonas</taxon>
    </lineage>
</organism>
<comment type="caution">
    <text evidence="6">The sequence shown here is derived from an EMBL/GenBank/DDBJ whole genome shotgun (WGS) entry which is preliminary data.</text>
</comment>
<protein>
    <submittedName>
        <fullName evidence="6">L-asparaginase</fullName>
    </submittedName>
</protein>
<dbReference type="PIRSF" id="PIRSF001220">
    <property type="entry name" value="L-ASNase_gatD"/>
    <property type="match status" value="1"/>
</dbReference>
<dbReference type="SFLD" id="SFLDS00057">
    <property type="entry name" value="Glutaminase/Asparaginase"/>
    <property type="match status" value="1"/>
</dbReference>
<evidence type="ECO:0000256" key="2">
    <source>
        <dbReference type="PIRSR" id="PIRSR001220-2"/>
    </source>
</evidence>
<dbReference type="SMART" id="SM00870">
    <property type="entry name" value="Asparaginase"/>
    <property type="match status" value="1"/>
</dbReference>
<dbReference type="InterPro" id="IPR027475">
    <property type="entry name" value="Asparaginase/glutaminase_AS2"/>
</dbReference>
<dbReference type="OrthoDB" id="9788068at2"/>
<dbReference type="EMBL" id="VFOM01000004">
    <property type="protein sequence ID" value="TQL41933.1"/>
    <property type="molecule type" value="Genomic_DNA"/>
</dbReference>
<feature type="active site" evidence="3">
    <location>
        <position position="90"/>
    </location>
</feature>
<evidence type="ECO:0000313" key="7">
    <source>
        <dbReference type="Proteomes" id="UP000317998"/>
    </source>
</evidence>
<name>A0A542Y1P0_9MICO</name>
<dbReference type="GO" id="GO:0004067">
    <property type="term" value="F:asparaginase activity"/>
    <property type="evidence" value="ECO:0007669"/>
    <property type="project" value="UniProtKB-UniRule"/>
</dbReference>
<dbReference type="Proteomes" id="UP000317998">
    <property type="component" value="Unassembled WGS sequence"/>
</dbReference>
<dbReference type="AlphaFoldDB" id="A0A542Y1P0"/>
<dbReference type="InterPro" id="IPR040919">
    <property type="entry name" value="Asparaginase_C"/>
</dbReference>
<feature type="binding site" evidence="2">
    <location>
        <position position="59"/>
    </location>
    <ligand>
        <name>substrate</name>
    </ligand>
</feature>
<dbReference type="InterPro" id="IPR027474">
    <property type="entry name" value="L-asparaginase_N"/>
</dbReference>
<dbReference type="PRINTS" id="PR00139">
    <property type="entry name" value="ASNGLNASE"/>
</dbReference>
<reference evidence="6 7" key="1">
    <citation type="submission" date="2019-06" db="EMBL/GenBank/DDBJ databases">
        <title>Sequencing the genomes of 1000 actinobacteria strains.</title>
        <authorList>
            <person name="Klenk H.-P."/>
        </authorList>
    </citation>
    <scope>NUCLEOTIDE SEQUENCE [LARGE SCALE GENOMIC DNA]</scope>
    <source>
        <strain evidence="6 7">DSM 26477</strain>
    </source>
</reference>
<keyword evidence="7" id="KW-1185">Reference proteome</keyword>
<accession>A0A542Y1P0</accession>
<dbReference type="SUPFAM" id="SSF53774">
    <property type="entry name" value="Glutaminase/Asparaginase"/>
    <property type="match status" value="1"/>
</dbReference>
<dbReference type="Gene3D" id="3.40.50.40">
    <property type="match status" value="1"/>
</dbReference>
<dbReference type="InterPro" id="IPR036152">
    <property type="entry name" value="Asp/glu_Ase-like_sf"/>
</dbReference>
<dbReference type="Gene3D" id="3.40.50.1170">
    <property type="entry name" value="L-asparaginase, N-terminal domain"/>
    <property type="match status" value="1"/>
</dbReference>
<gene>
    <name evidence="6" type="ORF">FB562_2519</name>
</gene>
<dbReference type="InterPro" id="IPR006034">
    <property type="entry name" value="Asparaginase/glutaminase-like"/>
</dbReference>
<dbReference type="InterPro" id="IPR037152">
    <property type="entry name" value="L-asparaginase_N_sf"/>
</dbReference>
<evidence type="ECO:0000256" key="3">
    <source>
        <dbReference type="PROSITE-ProRule" id="PRU10100"/>
    </source>
</evidence>
<dbReference type="PANTHER" id="PTHR11707">
    <property type="entry name" value="L-ASPARAGINASE"/>
    <property type="match status" value="1"/>
</dbReference>
<proteinExistence type="predicted"/>
<evidence type="ECO:0000259" key="4">
    <source>
        <dbReference type="Pfam" id="PF00710"/>
    </source>
</evidence>
<feature type="binding site" evidence="2">
    <location>
        <begin position="90"/>
        <end position="91"/>
    </location>
    <ligand>
        <name>substrate</name>
    </ligand>
</feature>
<dbReference type="RefSeq" id="WP_141881626.1">
    <property type="nucleotide sequence ID" value="NZ_VFOM01000004.1"/>
</dbReference>
<dbReference type="Pfam" id="PF17763">
    <property type="entry name" value="Asparaginase_C"/>
    <property type="match status" value="1"/>
</dbReference>
<feature type="active site" description="O-isoaspartyl threonine intermediate" evidence="1">
    <location>
        <position position="14"/>
    </location>
</feature>
<feature type="domain" description="Asparaginase/glutaminase C-terminal" evidence="5">
    <location>
        <begin position="214"/>
        <end position="328"/>
    </location>
</feature>
<dbReference type="PROSITE" id="PS00917">
    <property type="entry name" value="ASN_GLN_ASE_2"/>
    <property type="match status" value="1"/>
</dbReference>
<sequence>MTPRRLLVGTTGGTFGMARTGAYLSAPGEGDEQLEQALAAVMLDGWEAVVEAVTPASDSADATPDTWFAIADRLHRESPGIDAVVLIHGTDTLAYTAAALSVLWPQAGIPLVITGSQIPLGMPDSDADANLSLAVTTATELAVRGESGIWVSFGGQTLPAFGVTKIDAQSPQAFASPVAERLGDSWVTPPPIELLLNDARARAGTLDSTASSSVIVVAAFPGLDGGLLERILEVRPDALVLECYGAGTFPLSDERSLAALSRAGSAGTAIVCTSRTRSGRIMLGAYESGHRLASIGAVGAGGLPTEAAVALLHLLIRSGTSATEISRIVGGQTRAD</sequence>
<dbReference type="Pfam" id="PF00710">
    <property type="entry name" value="Asparaginase"/>
    <property type="match status" value="1"/>
</dbReference>
<dbReference type="InterPro" id="IPR027473">
    <property type="entry name" value="L-asparaginase_C"/>
</dbReference>
<dbReference type="PANTHER" id="PTHR11707:SF28">
    <property type="entry name" value="60 KDA LYSOPHOSPHOLIPASE"/>
    <property type="match status" value="1"/>
</dbReference>
<dbReference type="PIRSF" id="PIRSF500176">
    <property type="entry name" value="L_ASNase"/>
    <property type="match status" value="1"/>
</dbReference>